<dbReference type="SUPFAM" id="SSF51735">
    <property type="entry name" value="NAD(P)-binding Rossmann-fold domains"/>
    <property type="match status" value="1"/>
</dbReference>
<dbReference type="InterPro" id="IPR002347">
    <property type="entry name" value="SDR_fam"/>
</dbReference>
<dbReference type="GO" id="GO:0016491">
    <property type="term" value="F:oxidoreductase activity"/>
    <property type="evidence" value="ECO:0007669"/>
    <property type="project" value="UniProtKB-KW"/>
</dbReference>
<evidence type="ECO:0008006" key="5">
    <source>
        <dbReference type="Google" id="ProtNLM"/>
    </source>
</evidence>
<proteinExistence type="inferred from homology"/>
<evidence type="ECO:0000313" key="3">
    <source>
        <dbReference type="EMBL" id="OIR17489.1"/>
    </source>
</evidence>
<evidence type="ECO:0000256" key="2">
    <source>
        <dbReference type="ARBA" id="ARBA00023002"/>
    </source>
</evidence>
<evidence type="ECO:0000313" key="4">
    <source>
        <dbReference type="Proteomes" id="UP000183080"/>
    </source>
</evidence>
<dbReference type="PRINTS" id="PR00081">
    <property type="entry name" value="GDHRDH"/>
</dbReference>
<organism evidence="3 4">
    <name type="scientific">Marine Group III euryarchaeote CG-Epi1</name>
    <dbReference type="NCBI Taxonomy" id="1888995"/>
    <lineage>
        <taxon>Archaea</taxon>
        <taxon>Methanobacteriati</taxon>
        <taxon>Thermoplasmatota</taxon>
        <taxon>Thermoplasmata</taxon>
        <taxon>Candidatus Thermoprofundales</taxon>
    </lineage>
</organism>
<dbReference type="PANTHER" id="PTHR24321:SF8">
    <property type="entry name" value="ESTRADIOL 17-BETA-DEHYDROGENASE 8-RELATED"/>
    <property type="match status" value="1"/>
</dbReference>
<dbReference type="EMBL" id="MIZA01000022">
    <property type="protein sequence ID" value="OIR17489.1"/>
    <property type="molecule type" value="Genomic_DNA"/>
</dbReference>
<reference evidence="3 4" key="1">
    <citation type="submission" date="2016-08" db="EMBL/GenBank/DDBJ databases">
        <title>New Insights into Marine Group III Euryarchaeota, from dark to light.</title>
        <authorList>
            <person name="Haro-Moreno J.M."/>
            <person name="Rodriguez-Valera F."/>
            <person name="Lopez-Garcia P."/>
            <person name="Moreira D."/>
            <person name="Martin-Cuadrado A.B."/>
        </authorList>
    </citation>
    <scope>NUCLEOTIDE SEQUENCE [LARGE SCALE GENOMIC DNA]</scope>
    <source>
        <strain evidence="3">CG-Epi1</strain>
    </source>
</reference>
<dbReference type="Proteomes" id="UP000183080">
    <property type="component" value="Unassembled WGS sequence"/>
</dbReference>
<dbReference type="PANTHER" id="PTHR24321">
    <property type="entry name" value="DEHYDROGENASES, SHORT CHAIN"/>
    <property type="match status" value="1"/>
</dbReference>
<name>A0A1J5T9J0_9ARCH</name>
<sequence length="259" mass="27612">MNSDLEDKVVLVTGGAGGIGSVISKSFADQGARVIVHYNHSKENAEKISKEIDGLAVNADLTDSKQTKELFKHIIEKEGKIDVCIANAGKYPKDYAPLWEIESSRWDNTISTNLSLAYNTSRYFLKHVAQTKNGALVLIGSTAGIYGEAGHADYAAAKGAITSGLLRTLKNDAAQIGNGVRVNAIAPGWTVSQKRIDEGIDQSRVKRITSTMSLKKLARPEDVANSAIMLASDSLSGHITGQVIEIAGGMEGRLVTGTK</sequence>
<comment type="caution">
    <text evidence="3">The sequence shown here is derived from an EMBL/GenBank/DDBJ whole genome shotgun (WGS) entry which is preliminary data.</text>
</comment>
<dbReference type="FunFam" id="3.40.50.720:FF:000173">
    <property type="entry name" value="3-oxoacyl-[acyl-carrier protein] reductase"/>
    <property type="match status" value="1"/>
</dbReference>
<protein>
    <recommendedName>
        <fullName evidence="5">Oxidoreductase</fullName>
    </recommendedName>
</protein>
<dbReference type="Pfam" id="PF13561">
    <property type="entry name" value="adh_short_C2"/>
    <property type="match status" value="1"/>
</dbReference>
<comment type="similarity">
    <text evidence="1">Belongs to the short-chain dehydrogenases/reductases (SDR) family.</text>
</comment>
<dbReference type="CDD" id="cd05233">
    <property type="entry name" value="SDR_c"/>
    <property type="match status" value="1"/>
</dbReference>
<keyword evidence="2" id="KW-0560">Oxidoreductase</keyword>
<dbReference type="AlphaFoldDB" id="A0A1J5T9J0"/>
<dbReference type="InterPro" id="IPR036291">
    <property type="entry name" value="NAD(P)-bd_dom_sf"/>
</dbReference>
<accession>A0A1J5T9J0</accession>
<gene>
    <name evidence="3" type="ORF">BD935_02235</name>
</gene>
<dbReference type="Gene3D" id="3.40.50.720">
    <property type="entry name" value="NAD(P)-binding Rossmann-like Domain"/>
    <property type="match status" value="1"/>
</dbReference>
<dbReference type="STRING" id="1888995.BD935_02235"/>
<evidence type="ECO:0000256" key="1">
    <source>
        <dbReference type="ARBA" id="ARBA00006484"/>
    </source>
</evidence>